<feature type="compositionally biased region" description="Basic and acidic residues" evidence="1">
    <location>
        <begin position="418"/>
        <end position="441"/>
    </location>
</feature>
<proteinExistence type="predicted"/>
<evidence type="ECO:0000259" key="2">
    <source>
        <dbReference type="PROSITE" id="PS51352"/>
    </source>
</evidence>
<dbReference type="InterPro" id="IPR013766">
    <property type="entry name" value="Thioredoxin_domain"/>
</dbReference>
<feature type="region of interest" description="Disordered" evidence="1">
    <location>
        <begin position="418"/>
        <end position="581"/>
    </location>
</feature>
<organism evidence="3 4">
    <name type="scientific">Isosphaera pallida (strain ATCC 43644 / DSM 9630 / IS1B)</name>
    <dbReference type="NCBI Taxonomy" id="575540"/>
    <lineage>
        <taxon>Bacteria</taxon>
        <taxon>Pseudomonadati</taxon>
        <taxon>Planctomycetota</taxon>
        <taxon>Planctomycetia</taxon>
        <taxon>Isosphaerales</taxon>
        <taxon>Isosphaeraceae</taxon>
        <taxon>Isosphaera</taxon>
    </lineage>
</organism>
<dbReference type="InterPro" id="IPR036249">
    <property type="entry name" value="Thioredoxin-like_sf"/>
</dbReference>
<dbReference type="HOGENOM" id="CLU_375437_0_0_0"/>
<dbReference type="PANTHER" id="PTHR42852">
    <property type="entry name" value="THIOL:DISULFIDE INTERCHANGE PROTEIN DSBE"/>
    <property type="match status" value="1"/>
</dbReference>
<dbReference type="RefSeq" id="WP_013564861.1">
    <property type="nucleotide sequence ID" value="NC_014962.1"/>
</dbReference>
<evidence type="ECO:0000313" key="3">
    <source>
        <dbReference type="EMBL" id="ADV62573.1"/>
    </source>
</evidence>
<feature type="compositionally biased region" description="Basic and acidic residues" evidence="1">
    <location>
        <begin position="302"/>
        <end position="323"/>
    </location>
</feature>
<feature type="compositionally biased region" description="Basic and acidic residues" evidence="1">
    <location>
        <begin position="368"/>
        <end position="399"/>
    </location>
</feature>
<dbReference type="KEGG" id="ipa:Isop_1993"/>
<dbReference type="Gene3D" id="3.40.30.10">
    <property type="entry name" value="Glutaredoxin"/>
    <property type="match status" value="1"/>
</dbReference>
<feature type="compositionally biased region" description="Low complexity" evidence="1">
    <location>
        <begin position="249"/>
        <end position="263"/>
    </location>
</feature>
<dbReference type="STRING" id="575540.Isop_1993"/>
<dbReference type="eggNOG" id="COG0526">
    <property type="taxonomic scope" value="Bacteria"/>
</dbReference>
<dbReference type="SUPFAM" id="SSF52833">
    <property type="entry name" value="Thioredoxin-like"/>
    <property type="match status" value="1"/>
</dbReference>
<dbReference type="PANTHER" id="PTHR42852:SF13">
    <property type="entry name" value="PROTEIN DIPZ"/>
    <property type="match status" value="1"/>
</dbReference>
<reference evidence="3 4" key="2">
    <citation type="journal article" date="2011" name="Stand. Genomic Sci.">
        <title>Complete genome sequence of Isosphaera pallida type strain (IS1B).</title>
        <authorList>
            <consortium name="US DOE Joint Genome Institute (JGI-PGF)"/>
            <person name="Goker M."/>
            <person name="Cleland D."/>
            <person name="Saunders E."/>
            <person name="Lapidus A."/>
            <person name="Nolan M."/>
            <person name="Lucas S."/>
            <person name="Hammon N."/>
            <person name="Deshpande S."/>
            <person name="Cheng J.F."/>
            <person name="Tapia R."/>
            <person name="Han C."/>
            <person name="Goodwin L."/>
            <person name="Pitluck S."/>
            <person name="Liolios K."/>
            <person name="Pagani I."/>
            <person name="Ivanova N."/>
            <person name="Mavromatis K."/>
            <person name="Pati A."/>
            <person name="Chen A."/>
            <person name="Palaniappan K."/>
            <person name="Land M."/>
            <person name="Hauser L."/>
            <person name="Chang Y.J."/>
            <person name="Jeffries C.D."/>
            <person name="Detter J.C."/>
            <person name="Beck B."/>
            <person name="Woyke T."/>
            <person name="Bristow J."/>
            <person name="Eisen J.A."/>
            <person name="Markowitz V."/>
            <person name="Hugenholtz P."/>
            <person name="Kyrpides N.C."/>
            <person name="Klenk H.P."/>
        </authorList>
    </citation>
    <scope>NUCLEOTIDE SEQUENCE [LARGE SCALE GENOMIC DNA]</scope>
    <source>
        <strain evidence="4">ATCC 43644 / DSM 9630 / IS1B</strain>
    </source>
</reference>
<dbReference type="InParanoid" id="E8R354"/>
<dbReference type="SUPFAM" id="SSF49464">
    <property type="entry name" value="Carboxypeptidase regulatory domain-like"/>
    <property type="match status" value="1"/>
</dbReference>
<dbReference type="PROSITE" id="PS51352">
    <property type="entry name" value="THIOREDOXIN_2"/>
    <property type="match status" value="1"/>
</dbReference>
<dbReference type="Proteomes" id="UP000008631">
    <property type="component" value="Chromosome"/>
</dbReference>
<feature type="compositionally biased region" description="Basic and acidic residues" evidence="1">
    <location>
        <begin position="563"/>
        <end position="575"/>
    </location>
</feature>
<evidence type="ECO:0000256" key="1">
    <source>
        <dbReference type="SAM" id="MobiDB-lite"/>
    </source>
</evidence>
<dbReference type="EMBL" id="CP002353">
    <property type="protein sequence ID" value="ADV62573.1"/>
    <property type="molecule type" value="Genomic_DNA"/>
</dbReference>
<feature type="region of interest" description="Disordered" evidence="1">
    <location>
        <begin position="103"/>
        <end position="142"/>
    </location>
</feature>
<evidence type="ECO:0000313" key="4">
    <source>
        <dbReference type="Proteomes" id="UP000008631"/>
    </source>
</evidence>
<accession>E8R354</accession>
<feature type="domain" description="Thioredoxin" evidence="2">
    <location>
        <begin position="580"/>
        <end position="739"/>
    </location>
</feature>
<dbReference type="InterPro" id="IPR008969">
    <property type="entry name" value="CarboxyPept-like_regulatory"/>
</dbReference>
<feature type="region of interest" description="Disordered" evidence="1">
    <location>
        <begin position="244"/>
        <end position="399"/>
    </location>
</feature>
<dbReference type="AlphaFoldDB" id="E8R354"/>
<sequence>MNVASVAPAIRRGPTGSVSVVPLPLAAGRGVGVGVSWRLIVVLAALCSGGCATSGIQRQYRLSQAGPPRTIALVGDRPLSITAGEPGRSIASTDRPNRFRLAGFPIGGGLRSNGREDLEREESGGSSARAETPRGGGFNLRRIGSSIEYGTPRGPVEVSGRVVSTTGRPVERVRVRVARLDDPDEPPRIIETDSQGRFTAKELTRDGEYSFVAELTTPEGRLTGRVVVLAPEPYVRIVLEESIDRPKGRSSSGSVASSGSDRASPSDRDSSVRTRRAADSDRSAVRIRAGSPDFEINSGPIRQDDNDNRTQGDWRDGTVRDEWNSITSRNRSRDQGWNRNGLDDDEGPNPLPPAIERPRGTTLAPADGFRDDALDSSGRTRENGGLRRFEAGENESDWRVESEWGLRVQAIDWNDLREPLRWSSRERRPRSDDSGRFEPWSDRPVPTIFDNPPPPRPLGMASGTRRLDMGDPFGRSNSSRDESGFGSPLDSMFDELEQSRTAAGSEGDRTTPGSSSEPPAPPTRWGDLDWSVHSTHRGGSQIRSSGSSSPAARSSGAVGRHPRVADRVASRDDHVAPASAWAPTPRRPFDLMLSDLDGHSIALESLVEERADYVLIDFFGTWCDPCRVTIPRLIEWDSRFAGRLSVVGVAYERGGLEESSAKVKRAAGLMGISYPLALGRSEGTPVGQPPRCPLARWFEVDRFPTLVLLDRWGRVVWKGQGGRSETLDELDRVLTTLMR</sequence>
<dbReference type="CDD" id="cd02966">
    <property type="entry name" value="TlpA_like_family"/>
    <property type="match status" value="1"/>
</dbReference>
<keyword evidence="4" id="KW-1185">Reference proteome</keyword>
<reference key="1">
    <citation type="submission" date="2010-11" db="EMBL/GenBank/DDBJ databases">
        <title>The complete sequence of chromosome of Isophaera pallida ATCC 43644.</title>
        <authorList>
            <consortium name="US DOE Joint Genome Institute (JGI-PGF)"/>
            <person name="Lucas S."/>
            <person name="Copeland A."/>
            <person name="Lapidus A."/>
            <person name="Bruce D."/>
            <person name="Goodwin L."/>
            <person name="Pitluck S."/>
            <person name="Kyrpides N."/>
            <person name="Mavromatis K."/>
            <person name="Pagani I."/>
            <person name="Ivanova N."/>
            <person name="Saunders E."/>
            <person name="Brettin T."/>
            <person name="Detter J.C."/>
            <person name="Han C."/>
            <person name="Tapia R."/>
            <person name="Land M."/>
            <person name="Hauser L."/>
            <person name="Markowitz V."/>
            <person name="Cheng J.-F."/>
            <person name="Hugenholtz P."/>
            <person name="Woyke T."/>
            <person name="Wu D."/>
            <person name="Eisen J.A."/>
        </authorList>
    </citation>
    <scope>NUCLEOTIDE SEQUENCE</scope>
    <source>
        <strain>ATCC 43644</strain>
    </source>
</reference>
<name>E8R354_ISOPI</name>
<dbReference type="InterPro" id="IPR050553">
    <property type="entry name" value="Thioredoxin_ResA/DsbE_sf"/>
</dbReference>
<feature type="compositionally biased region" description="Basic and acidic residues" evidence="1">
    <location>
        <begin position="264"/>
        <end position="284"/>
    </location>
</feature>
<protein>
    <submittedName>
        <fullName evidence="3">Alkyl hydroperoxide reductase/ Thiol specific antioxidant/ Mal allergen</fullName>
    </submittedName>
</protein>
<gene>
    <name evidence="3" type="ordered locus">Isop_1993</name>
</gene>
<feature type="compositionally biased region" description="Basic and acidic residues" evidence="1">
    <location>
        <begin position="113"/>
        <end position="123"/>
    </location>
</feature>
<feature type="compositionally biased region" description="Low complexity" evidence="1">
    <location>
        <begin position="537"/>
        <end position="559"/>
    </location>
</feature>